<reference evidence="2 3" key="1">
    <citation type="submission" date="2018-04" db="EMBL/GenBank/DDBJ databases">
        <title>Genomic Encyclopedia of Archaeal and Bacterial Type Strains, Phase II (KMG-II): from individual species to whole genera.</title>
        <authorList>
            <person name="Goeker M."/>
        </authorList>
    </citation>
    <scope>NUCLEOTIDE SEQUENCE [LARGE SCALE GENOMIC DNA]</scope>
    <source>
        <strain evidence="2 3">DSM 25731</strain>
    </source>
</reference>
<proteinExistence type="predicted"/>
<sequence>MKKIVKLFVLPLVLVLTFSCVSDDDSRFQSDPESGWIEFPSGETTTSVNSSLETISIPVSYTAPINTSSLSVNYTIENVLGNSADAVSGSGTVNFEPNTNTATIDLNVVPGADVALVAGDITFNIVLQSASRGVGIGLSDGSATTVHTVNLVCDLTLDLGGMYSVTTNYGYHDFLPSFNPHTQTAEIIDNGDGTFFVQDFSGGLYNGGPYSSAYGTGPTSMDVTFFNSCNKIQWENQSDPWGSIIPLNGGVNEVDIDTGVITISWFCEGYGENGVSVYTPM</sequence>
<dbReference type="RefSeq" id="WP_108115082.1">
    <property type="nucleotide sequence ID" value="NZ_QBKT01000005.1"/>
</dbReference>
<organism evidence="2 3">
    <name type="scientific">Kordia periserrulae</name>
    <dbReference type="NCBI Taxonomy" id="701523"/>
    <lineage>
        <taxon>Bacteria</taxon>
        <taxon>Pseudomonadati</taxon>
        <taxon>Bacteroidota</taxon>
        <taxon>Flavobacteriia</taxon>
        <taxon>Flavobacteriales</taxon>
        <taxon>Flavobacteriaceae</taxon>
        <taxon>Kordia</taxon>
    </lineage>
</organism>
<keyword evidence="1" id="KW-0732">Signal</keyword>
<accession>A0A2T6BY02</accession>
<feature type="chain" id="PRO_5015767022" description="Calx-beta domain-containing protein" evidence="1">
    <location>
        <begin position="23"/>
        <end position="281"/>
    </location>
</feature>
<name>A0A2T6BY02_9FLAO</name>
<evidence type="ECO:0000313" key="3">
    <source>
        <dbReference type="Proteomes" id="UP000244090"/>
    </source>
</evidence>
<dbReference type="PROSITE" id="PS51257">
    <property type="entry name" value="PROKAR_LIPOPROTEIN"/>
    <property type="match status" value="1"/>
</dbReference>
<dbReference type="Proteomes" id="UP000244090">
    <property type="component" value="Unassembled WGS sequence"/>
</dbReference>
<dbReference type="Gene3D" id="2.60.40.2030">
    <property type="match status" value="1"/>
</dbReference>
<keyword evidence="3" id="KW-1185">Reference proteome</keyword>
<protein>
    <recommendedName>
        <fullName evidence="4">Calx-beta domain-containing protein</fullName>
    </recommendedName>
</protein>
<feature type="signal peptide" evidence="1">
    <location>
        <begin position="1"/>
        <end position="22"/>
    </location>
</feature>
<gene>
    <name evidence="2" type="ORF">C8N46_105115</name>
</gene>
<evidence type="ECO:0008006" key="4">
    <source>
        <dbReference type="Google" id="ProtNLM"/>
    </source>
</evidence>
<evidence type="ECO:0000256" key="1">
    <source>
        <dbReference type="SAM" id="SignalP"/>
    </source>
</evidence>
<dbReference type="InterPro" id="IPR038081">
    <property type="entry name" value="CalX-like_sf"/>
</dbReference>
<dbReference type="OrthoDB" id="1133641at2"/>
<dbReference type="EMBL" id="QBKT01000005">
    <property type="protein sequence ID" value="PTX60959.1"/>
    <property type="molecule type" value="Genomic_DNA"/>
</dbReference>
<evidence type="ECO:0000313" key="2">
    <source>
        <dbReference type="EMBL" id="PTX60959.1"/>
    </source>
</evidence>
<dbReference type="SUPFAM" id="SSF141072">
    <property type="entry name" value="CalX-like"/>
    <property type="match status" value="1"/>
</dbReference>
<dbReference type="AlphaFoldDB" id="A0A2T6BY02"/>
<comment type="caution">
    <text evidence="2">The sequence shown here is derived from an EMBL/GenBank/DDBJ whole genome shotgun (WGS) entry which is preliminary data.</text>
</comment>